<evidence type="ECO:0000256" key="2">
    <source>
        <dbReference type="SAM" id="MobiDB-lite"/>
    </source>
</evidence>
<evidence type="ECO:0000256" key="1">
    <source>
        <dbReference type="SAM" id="Coils"/>
    </source>
</evidence>
<dbReference type="EMBL" id="LKCW01000197">
    <property type="protein sequence ID" value="KPM36610.1"/>
    <property type="molecule type" value="Genomic_DNA"/>
</dbReference>
<dbReference type="Proteomes" id="UP000050424">
    <property type="component" value="Unassembled WGS sequence"/>
</dbReference>
<protein>
    <submittedName>
        <fullName evidence="3">Uncharacterized protein</fullName>
    </submittedName>
</protein>
<reference evidence="3 4" key="1">
    <citation type="submission" date="2015-09" db="EMBL/GenBank/DDBJ databases">
        <title>Draft genome of a European isolate of the apple canker pathogen Neonectria ditissima.</title>
        <authorList>
            <person name="Gomez-Cortecero A."/>
            <person name="Harrison R.J."/>
            <person name="Armitage A.D."/>
        </authorList>
    </citation>
    <scope>NUCLEOTIDE SEQUENCE [LARGE SCALE GENOMIC DNA]</scope>
    <source>
        <strain evidence="3 4">R09/05</strain>
    </source>
</reference>
<sequence>MSSTQANGQDQSGRRERLAQKAADAEDIDMNNHVASFKATDGEMQAVPLEEFSKVSETLDTHADRLDENEAMVTDCGNDLFHLREELECHEKKLAAVTDEWNEKVKEVRDWGNEVARWVVEAQNELNASNAETAARLGDFEERLARLQAAVNFLCNAEERHKKYEQKIKQLEASKIANDRATLEWEQRVARLEEAVNRLMVDNTTNGVKNMGL</sequence>
<name>A0A0P7B881_9HYPO</name>
<accession>A0A0P7B881</accession>
<keyword evidence="1" id="KW-0175">Coiled coil</keyword>
<feature type="region of interest" description="Disordered" evidence="2">
    <location>
        <begin position="1"/>
        <end position="29"/>
    </location>
</feature>
<dbReference type="Gene3D" id="1.10.287.1490">
    <property type="match status" value="1"/>
</dbReference>
<feature type="coiled-coil region" evidence="1">
    <location>
        <begin position="130"/>
        <end position="174"/>
    </location>
</feature>
<evidence type="ECO:0000313" key="3">
    <source>
        <dbReference type="EMBL" id="KPM36610.1"/>
    </source>
</evidence>
<gene>
    <name evidence="3" type="ORF">AK830_g9976</name>
</gene>
<keyword evidence="4" id="KW-1185">Reference proteome</keyword>
<proteinExistence type="predicted"/>
<evidence type="ECO:0000313" key="4">
    <source>
        <dbReference type="Proteomes" id="UP000050424"/>
    </source>
</evidence>
<organism evidence="3 4">
    <name type="scientific">Neonectria ditissima</name>
    <dbReference type="NCBI Taxonomy" id="78410"/>
    <lineage>
        <taxon>Eukaryota</taxon>
        <taxon>Fungi</taxon>
        <taxon>Dikarya</taxon>
        <taxon>Ascomycota</taxon>
        <taxon>Pezizomycotina</taxon>
        <taxon>Sordariomycetes</taxon>
        <taxon>Hypocreomycetidae</taxon>
        <taxon>Hypocreales</taxon>
        <taxon>Nectriaceae</taxon>
        <taxon>Neonectria</taxon>
    </lineage>
</organism>
<dbReference type="AlphaFoldDB" id="A0A0P7B881"/>
<feature type="compositionally biased region" description="Polar residues" evidence="2">
    <location>
        <begin position="1"/>
        <end position="11"/>
    </location>
</feature>
<comment type="caution">
    <text evidence="3">The sequence shown here is derived from an EMBL/GenBank/DDBJ whole genome shotgun (WGS) entry which is preliminary data.</text>
</comment>